<keyword evidence="3 5" id="KW-0285">Flavoprotein</keyword>
<dbReference type="InterPro" id="IPR009100">
    <property type="entry name" value="AcylCoA_DH/oxidase_NM_dom_sf"/>
</dbReference>
<comment type="similarity">
    <text evidence="2 5">Belongs to the acyl-CoA dehydrogenase family.</text>
</comment>
<dbReference type="AlphaFoldDB" id="A0A7H8TFQ7"/>
<dbReference type="Gene3D" id="1.20.140.10">
    <property type="entry name" value="Butyryl-CoA Dehydrogenase, subunit A, domain 3"/>
    <property type="match status" value="1"/>
</dbReference>
<gene>
    <name evidence="8" type="ORF">HUT05_27800</name>
</gene>
<dbReference type="Proteomes" id="UP000509418">
    <property type="component" value="Chromosome"/>
</dbReference>
<dbReference type="InterPro" id="IPR046373">
    <property type="entry name" value="Acyl-CoA_Oxase/DH_mid-dom_sf"/>
</dbReference>
<evidence type="ECO:0000313" key="8">
    <source>
        <dbReference type="EMBL" id="QKZ20820.1"/>
    </source>
</evidence>
<dbReference type="PANTHER" id="PTHR43884">
    <property type="entry name" value="ACYL-COA DEHYDROGENASE"/>
    <property type="match status" value="1"/>
</dbReference>
<keyword evidence="4 5" id="KW-0274">FAD</keyword>
<dbReference type="InterPro" id="IPR009075">
    <property type="entry name" value="AcylCo_DH/oxidase_C"/>
</dbReference>
<reference evidence="8 9" key="1">
    <citation type="submission" date="2020-06" db="EMBL/GenBank/DDBJ databases">
        <title>Genome mining for natural products.</title>
        <authorList>
            <person name="Zhang B."/>
            <person name="Shi J."/>
            <person name="Ge H."/>
        </authorList>
    </citation>
    <scope>NUCLEOTIDE SEQUENCE [LARGE SCALE GENOMIC DNA]</scope>
    <source>
        <strain evidence="8 9">NA02069</strain>
    </source>
</reference>
<accession>A0A7H8TFQ7</accession>
<sequence>MISLPAPLATTREHVRRWAGDLRAHALELDADPEAIRRHLDLPAVRFLAGHEVPPDWQRASDAAGAGPAHGLPTLERVLVSEELARGDAGMMLASPGASMCGALLGVLGSQEQRNWVYGALAERPRWTCFALTEPERGSAIGEMTATLTPDGDGGYLLDGEKRYVGNAARADVGAVFARVAGTERLGVLAVLVDTADPGFRAEPLPTVGLRGAQLTHITLERVRVPAERVLGAHLPPTRRGMWSIVAVFNQLRPSVAAIALGIARAAHDYVAEHRRLLRGRERETYEELGHRIDAARLLTYRAALAVDRRPAAGHLASAAKARACELAEDVTLAALGLLGPGARLDHPLLEKLARDARGVEFMEGTRNIQKLNLFQGLHTGKVGRP</sequence>
<name>A0A7H8TFQ7_STRCX</name>
<dbReference type="RefSeq" id="WP_107905924.1">
    <property type="nucleotide sequence ID" value="NZ_CBDRGH010000009.1"/>
</dbReference>
<evidence type="ECO:0000256" key="3">
    <source>
        <dbReference type="ARBA" id="ARBA00022630"/>
    </source>
</evidence>
<dbReference type="InterPro" id="IPR036250">
    <property type="entry name" value="AcylCo_DH-like_C"/>
</dbReference>
<evidence type="ECO:0000256" key="5">
    <source>
        <dbReference type="RuleBase" id="RU362125"/>
    </source>
</evidence>
<dbReference type="SUPFAM" id="SSF56645">
    <property type="entry name" value="Acyl-CoA dehydrogenase NM domain-like"/>
    <property type="match status" value="1"/>
</dbReference>
<evidence type="ECO:0000256" key="1">
    <source>
        <dbReference type="ARBA" id="ARBA00001974"/>
    </source>
</evidence>
<dbReference type="EMBL" id="CP056041">
    <property type="protein sequence ID" value="QKZ20820.1"/>
    <property type="molecule type" value="Genomic_DNA"/>
</dbReference>
<dbReference type="GO" id="GO:0003995">
    <property type="term" value="F:acyl-CoA dehydrogenase activity"/>
    <property type="evidence" value="ECO:0007669"/>
    <property type="project" value="TreeGrafter"/>
</dbReference>
<dbReference type="PANTHER" id="PTHR43884:SF12">
    <property type="entry name" value="ISOVALERYL-COA DEHYDROGENASE, MITOCHONDRIAL-RELATED"/>
    <property type="match status" value="1"/>
</dbReference>
<dbReference type="Pfam" id="PF02770">
    <property type="entry name" value="Acyl-CoA_dh_M"/>
    <property type="match status" value="1"/>
</dbReference>
<dbReference type="Gene3D" id="2.40.110.10">
    <property type="entry name" value="Butyryl-CoA Dehydrogenase, subunit A, domain 2"/>
    <property type="match status" value="1"/>
</dbReference>
<dbReference type="Pfam" id="PF00441">
    <property type="entry name" value="Acyl-CoA_dh_1"/>
    <property type="match status" value="1"/>
</dbReference>
<organism evidence="8 9">
    <name type="scientific">Streptomyces chartreusis</name>
    <dbReference type="NCBI Taxonomy" id="1969"/>
    <lineage>
        <taxon>Bacteria</taxon>
        <taxon>Bacillati</taxon>
        <taxon>Actinomycetota</taxon>
        <taxon>Actinomycetes</taxon>
        <taxon>Kitasatosporales</taxon>
        <taxon>Streptomycetaceae</taxon>
        <taxon>Streptomyces</taxon>
    </lineage>
</organism>
<dbReference type="Gene3D" id="1.10.540.10">
    <property type="entry name" value="Acyl-CoA dehydrogenase/oxidase, N-terminal domain"/>
    <property type="match status" value="1"/>
</dbReference>
<evidence type="ECO:0000256" key="2">
    <source>
        <dbReference type="ARBA" id="ARBA00009347"/>
    </source>
</evidence>
<evidence type="ECO:0000313" key="9">
    <source>
        <dbReference type="Proteomes" id="UP000509418"/>
    </source>
</evidence>
<evidence type="ECO:0000259" key="6">
    <source>
        <dbReference type="Pfam" id="PF00441"/>
    </source>
</evidence>
<dbReference type="CDD" id="cd00567">
    <property type="entry name" value="ACAD"/>
    <property type="match status" value="1"/>
</dbReference>
<feature type="domain" description="Acyl-CoA dehydrogenase/oxidase C-terminal" evidence="6">
    <location>
        <begin position="240"/>
        <end position="376"/>
    </location>
</feature>
<feature type="domain" description="Acyl-CoA oxidase/dehydrogenase middle" evidence="7">
    <location>
        <begin position="129"/>
        <end position="223"/>
    </location>
</feature>
<evidence type="ECO:0000256" key="4">
    <source>
        <dbReference type="ARBA" id="ARBA00022827"/>
    </source>
</evidence>
<protein>
    <submittedName>
        <fullName evidence="8">Acyl-CoA/acyl-ACP dehydrogenase</fullName>
    </submittedName>
</protein>
<dbReference type="InterPro" id="IPR037069">
    <property type="entry name" value="AcylCoA_DH/ox_N_sf"/>
</dbReference>
<keyword evidence="9" id="KW-1185">Reference proteome</keyword>
<proteinExistence type="inferred from homology"/>
<keyword evidence="5" id="KW-0560">Oxidoreductase</keyword>
<dbReference type="InterPro" id="IPR006091">
    <property type="entry name" value="Acyl-CoA_Oxase/DH_mid-dom"/>
</dbReference>
<dbReference type="SUPFAM" id="SSF47203">
    <property type="entry name" value="Acyl-CoA dehydrogenase C-terminal domain-like"/>
    <property type="match status" value="1"/>
</dbReference>
<dbReference type="GO" id="GO:0050660">
    <property type="term" value="F:flavin adenine dinucleotide binding"/>
    <property type="evidence" value="ECO:0007669"/>
    <property type="project" value="InterPro"/>
</dbReference>
<evidence type="ECO:0000259" key="7">
    <source>
        <dbReference type="Pfam" id="PF02770"/>
    </source>
</evidence>
<comment type="cofactor">
    <cofactor evidence="1 5">
        <name>FAD</name>
        <dbReference type="ChEBI" id="CHEBI:57692"/>
    </cofactor>
</comment>